<organism evidence="1 2">
    <name type="scientific">Ephemerocybe angulata</name>
    <dbReference type="NCBI Taxonomy" id="980116"/>
    <lineage>
        <taxon>Eukaryota</taxon>
        <taxon>Fungi</taxon>
        <taxon>Dikarya</taxon>
        <taxon>Basidiomycota</taxon>
        <taxon>Agaricomycotina</taxon>
        <taxon>Agaricomycetes</taxon>
        <taxon>Agaricomycetidae</taxon>
        <taxon>Agaricales</taxon>
        <taxon>Agaricineae</taxon>
        <taxon>Psathyrellaceae</taxon>
        <taxon>Ephemerocybe</taxon>
    </lineage>
</organism>
<proteinExistence type="predicted"/>
<dbReference type="AlphaFoldDB" id="A0A8H6HA80"/>
<name>A0A8H6HA80_9AGAR</name>
<dbReference type="EMBL" id="JACGCI010000151">
    <property type="protein sequence ID" value="KAF6743233.1"/>
    <property type="molecule type" value="Genomic_DNA"/>
</dbReference>
<comment type="caution">
    <text evidence="1">The sequence shown here is derived from an EMBL/GenBank/DDBJ whole genome shotgun (WGS) entry which is preliminary data.</text>
</comment>
<keyword evidence="2" id="KW-1185">Reference proteome</keyword>
<protein>
    <submittedName>
        <fullName evidence="1">Uncharacterized protein</fullName>
    </submittedName>
</protein>
<evidence type="ECO:0000313" key="2">
    <source>
        <dbReference type="Proteomes" id="UP000521943"/>
    </source>
</evidence>
<sequence length="159" mass="18199">MKLEEKQWKLSHLIEANEIMDDEKRDRCRTLTKEIKTWRKRYIKAIPAIEEVIMESQGAEFIEDEPLHLPSHFTLKQHQELSLLDMSIYELKMHEGYANVAATTSVTPSPTRICYPWCRISMQEVSVTDFAPINSSTGSRQNGALTLLGIGNVKSASYL</sequence>
<dbReference type="Proteomes" id="UP000521943">
    <property type="component" value="Unassembled WGS sequence"/>
</dbReference>
<accession>A0A8H6HA80</accession>
<dbReference type="OrthoDB" id="3256058at2759"/>
<reference evidence="1 2" key="1">
    <citation type="submission" date="2020-07" db="EMBL/GenBank/DDBJ databases">
        <title>Comparative genomics of pyrophilous fungi reveals a link between fire events and developmental genes.</title>
        <authorList>
            <consortium name="DOE Joint Genome Institute"/>
            <person name="Steindorff A.S."/>
            <person name="Carver A."/>
            <person name="Calhoun S."/>
            <person name="Stillman K."/>
            <person name="Liu H."/>
            <person name="Lipzen A."/>
            <person name="Pangilinan J."/>
            <person name="Labutti K."/>
            <person name="Bruns T.D."/>
            <person name="Grigoriev I.V."/>
        </authorList>
    </citation>
    <scope>NUCLEOTIDE SEQUENCE [LARGE SCALE GENOMIC DNA]</scope>
    <source>
        <strain evidence="1 2">CBS 144469</strain>
    </source>
</reference>
<gene>
    <name evidence="1" type="ORF">DFP72DRAFT_1080428</name>
</gene>
<evidence type="ECO:0000313" key="1">
    <source>
        <dbReference type="EMBL" id="KAF6743233.1"/>
    </source>
</evidence>